<evidence type="ECO:0000256" key="5">
    <source>
        <dbReference type="ARBA" id="ARBA00022723"/>
    </source>
</evidence>
<dbReference type="EMBL" id="KL197725">
    <property type="protein sequence ID" value="KDQ55489.1"/>
    <property type="molecule type" value="Genomic_DNA"/>
</dbReference>
<dbReference type="NCBIfam" id="TIGR03037">
    <property type="entry name" value="anthran_nbaC"/>
    <property type="match status" value="1"/>
</dbReference>
<dbReference type="GO" id="GO:0043420">
    <property type="term" value="P:anthranilate metabolic process"/>
    <property type="evidence" value="ECO:0007669"/>
    <property type="project" value="UniProtKB-UniRule"/>
</dbReference>
<evidence type="ECO:0000256" key="2">
    <source>
        <dbReference type="ARBA" id="ARBA00002752"/>
    </source>
</evidence>
<dbReference type="AlphaFoldDB" id="A0A067PL20"/>
<evidence type="ECO:0000256" key="6">
    <source>
        <dbReference type="ARBA" id="ARBA00022964"/>
    </source>
</evidence>
<keyword evidence="4 9" id="KW-0662">Pyridine nucleotide biosynthesis</keyword>
<dbReference type="Gene3D" id="2.60.120.10">
    <property type="entry name" value="Jelly Rolls"/>
    <property type="match status" value="1"/>
</dbReference>
<dbReference type="FunFam" id="2.60.120.10:FF:000131">
    <property type="entry name" value="3-hydroxyanthranilate 3,4-dioxygenase"/>
    <property type="match status" value="1"/>
</dbReference>
<proteinExistence type="inferred from homology"/>
<comment type="cofactor">
    <cofactor evidence="1 9">
        <name>Fe(2+)</name>
        <dbReference type="ChEBI" id="CHEBI:29033"/>
    </cofactor>
</comment>
<protein>
    <recommendedName>
        <fullName evidence="9">3-hydroxyanthranilate 3,4-dioxygenase</fullName>
        <ecNumber evidence="9">1.13.11.6</ecNumber>
    </recommendedName>
    <alternativeName>
        <fullName evidence="9">3-hydroxyanthranilate oxygenase</fullName>
        <shortName evidence="9">3-HAO</shortName>
    </alternativeName>
    <alternativeName>
        <fullName evidence="9">3-hydroxyanthranilic acid dioxygenase</fullName>
        <shortName evidence="9">HAD</shortName>
    </alternativeName>
    <alternativeName>
        <fullName evidence="9">Biosynthesis of nicotinic acid protein 1</fullName>
    </alternativeName>
</protein>
<feature type="binding site" evidence="9">
    <location>
        <position position="94"/>
    </location>
    <ligand>
        <name>Fe cation</name>
        <dbReference type="ChEBI" id="CHEBI:24875"/>
        <note>catalytic</note>
    </ligand>
</feature>
<dbReference type="Proteomes" id="UP000027265">
    <property type="component" value="Unassembled WGS sequence"/>
</dbReference>
<dbReference type="GO" id="GO:0034354">
    <property type="term" value="P:'de novo' NAD+ biosynthetic process from L-tryptophan"/>
    <property type="evidence" value="ECO:0007669"/>
    <property type="project" value="UniProtKB-UniRule"/>
</dbReference>
<evidence type="ECO:0000256" key="4">
    <source>
        <dbReference type="ARBA" id="ARBA00022642"/>
    </source>
</evidence>
<feature type="binding site" evidence="9">
    <location>
        <position position="108"/>
    </location>
    <ligand>
        <name>substrate</name>
    </ligand>
</feature>
<evidence type="ECO:0000256" key="3">
    <source>
        <dbReference type="ARBA" id="ARBA00022490"/>
    </source>
</evidence>
<dbReference type="HAMAP" id="MF_00825">
    <property type="entry name" value="3_HAO"/>
    <property type="match status" value="1"/>
</dbReference>
<evidence type="ECO:0000313" key="10">
    <source>
        <dbReference type="EMBL" id="KDQ55489.1"/>
    </source>
</evidence>
<dbReference type="CDD" id="cd06123">
    <property type="entry name" value="cupin_HAO"/>
    <property type="match status" value="1"/>
</dbReference>
<dbReference type="GO" id="GO:0019805">
    <property type="term" value="P:quinolinate biosynthetic process"/>
    <property type="evidence" value="ECO:0007669"/>
    <property type="project" value="UniProtKB-UniRule"/>
</dbReference>
<dbReference type="OrthoDB" id="204928at2759"/>
<comment type="catalytic activity">
    <reaction evidence="9">
        <text>3-hydroxyanthranilate + O2 = (2Z,4Z)-2-amino-3-carboxymuconate 6-semialdehyde</text>
        <dbReference type="Rhea" id="RHEA:17953"/>
        <dbReference type="ChEBI" id="CHEBI:15379"/>
        <dbReference type="ChEBI" id="CHEBI:36559"/>
        <dbReference type="ChEBI" id="CHEBI:77612"/>
        <dbReference type="EC" id="1.13.11.6"/>
    </reaction>
</comment>
<dbReference type="InterPro" id="IPR014710">
    <property type="entry name" value="RmlC-like_jellyroll"/>
</dbReference>
<feature type="binding site" evidence="9">
    <location>
        <position position="56"/>
    </location>
    <ligand>
        <name>substrate</name>
    </ligand>
</feature>
<evidence type="ECO:0000256" key="1">
    <source>
        <dbReference type="ARBA" id="ARBA00001954"/>
    </source>
</evidence>
<dbReference type="GO" id="GO:0005737">
    <property type="term" value="C:cytoplasm"/>
    <property type="evidence" value="ECO:0007669"/>
    <property type="project" value="UniProtKB-SubCell"/>
</dbReference>
<comment type="caution">
    <text evidence="9">Lacks conserved residue(s) required for the propagation of feature annotation.</text>
</comment>
<dbReference type="STRING" id="933084.A0A067PL20"/>
<accession>A0A067PL20</accession>
<evidence type="ECO:0000256" key="8">
    <source>
        <dbReference type="ARBA" id="ARBA00023004"/>
    </source>
</evidence>
<dbReference type="SUPFAM" id="SSF51182">
    <property type="entry name" value="RmlC-like cupins"/>
    <property type="match status" value="1"/>
</dbReference>
<dbReference type="GO" id="GO:0008198">
    <property type="term" value="F:ferrous iron binding"/>
    <property type="evidence" value="ECO:0007669"/>
    <property type="project" value="UniProtKB-UniRule"/>
</dbReference>
<feature type="binding site" evidence="9">
    <location>
        <position position="46"/>
    </location>
    <ligand>
        <name>O2</name>
        <dbReference type="ChEBI" id="CHEBI:15379"/>
    </ligand>
</feature>
<dbReference type="EC" id="1.13.11.6" evidence="9"/>
<comment type="subcellular location">
    <subcellularLocation>
        <location evidence="9">Cytoplasm</location>
    </subcellularLocation>
</comment>
<gene>
    <name evidence="9" type="primary">BNA1</name>
    <name evidence="10" type="ORF">JAAARDRAFT_37505</name>
</gene>
<dbReference type="Pfam" id="PF06052">
    <property type="entry name" value="3-HAO"/>
    <property type="match status" value="1"/>
</dbReference>
<evidence type="ECO:0000256" key="7">
    <source>
        <dbReference type="ARBA" id="ARBA00023002"/>
    </source>
</evidence>
<keyword evidence="7 9" id="KW-0560">Oxidoreductase</keyword>
<dbReference type="GO" id="GO:0000334">
    <property type="term" value="F:3-hydroxyanthranilate 3,4-dioxygenase activity"/>
    <property type="evidence" value="ECO:0007669"/>
    <property type="project" value="UniProtKB-UniRule"/>
</dbReference>
<comment type="function">
    <text evidence="2 9">Catalyzes the oxidative ring opening of 3-hydroxyanthranilate to 2-amino-3-carboxymuconate semialdehyde, which spontaneously cyclizes to quinolinate.</text>
</comment>
<name>A0A067PL20_9AGAM</name>
<dbReference type="InterPro" id="IPR010329">
    <property type="entry name" value="3hydroanth_dOase"/>
</dbReference>
<organism evidence="10 11">
    <name type="scientific">Jaapia argillacea MUCL 33604</name>
    <dbReference type="NCBI Taxonomy" id="933084"/>
    <lineage>
        <taxon>Eukaryota</taxon>
        <taxon>Fungi</taxon>
        <taxon>Dikarya</taxon>
        <taxon>Basidiomycota</taxon>
        <taxon>Agaricomycotina</taxon>
        <taxon>Agaricomycetes</taxon>
        <taxon>Agaricomycetidae</taxon>
        <taxon>Jaapiales</taxon>
        <taxon>Jaapiaceae</taxon>
        <taxon>Jaapia</taxon>
    </lineage>
</organism>
<dbReference type="InParanoid" id="A0A067PL20"/>
<keyword evidence="8 9" id="KW-0408">Iron</keyword>
<evidence type="ECO:0000313" key="11">
    <source>
        <dbReference type="Proteomes" id="UP000027265"/>
    </source>
</evidence>
<feature type="binding site" evidence="9">
    <location>
        <position position="98"/>
    </location>
    <ligand>
        <name>substrate</name>
    </ligand>
</feature>
<sequence length="174" mass="20001">MPLLPPLNLPKWLSENGHLLRPPVNNFCVYSGKDHIVMAVGGPNERRDYHVNETEEWFYQYKGGMLLRVVDGDEFKDINIGEGEMFLLPANTPHNPVRFADTVGIVVERTRPESAIDRLRWYCRSASHTHPTIVQEESLHVTDLGSQLKPLIEKWMGDEEYRRCKECGEIAEAK</sequence>
<dbReference type="InterPro" id="IPR011051">
    <property type="entry name" value="RmlC_Cupin_sf"/>
</dbReference>
<comment type="pathway">
    <text evidence="9">Cofactor biosynthesis; NAD(+) biosynthesis; quinolinate from L-kynurenine: step 3/3.</text>
</comment>
<keyword evidence="6 9" id="KW-0223">Dioxygenase</keyword>
<dbReference type="UniPathway" id="UPA00253">
    <property type="reaction ID" value="UER00330"/>
</dbReference>
<evidence type="ECO:0000256" key="9">
    <source>
        <dbReference type="HAMAP-Rule" id="MF_03019"/>
    </source>
</evidence>
<dbReference type="PANTHER" id="PTHR15497:SF1">
    <property type="entry name" value="3-HYDROXYANTHRANILATE 3,4-DIOXYGENASE"/>
    <property type="match status" value="1"/>
</dbReference>
<dbReference type="PANTHER" id="PTHR15497">
    <property type="entry name" value="3-HYDROXYANTHRANILATE 3,4-DIOXYGENASE"/>
    <property type="match status" value="1"/>
</dbReference>
<dbReference type="GO" id="GO:0006569">
    <property type="term" value="P:L-tryptophan catabolic process"/>
    <property type="evidence" value="ECO:0007669"/>
    <property type="project" value="UniProtKB-UniRule"/>
</dbReference>
<reference evidence="11" key="1">
    <citation type="journal article" date="2014" name="Proc. Natl. Acad. Sci. U.S.A.">
        <title>Extensive sampling of basidiomycete genomes demonstrates inadequacy of the white-rot/brown-rot paradigm for wood decay fungi.</title>
        <authorList>
            <person name="Riley R."/>
            <person name="Salamov A.A."/>
            <person name="Brown D.W."/>
            <person name="Nagy L.G."/>
            <person name="Floudas D."/>
            <person name="Held B.W."/>
            <person name="Levasseur A."/>
            <person name="Lombard V."/>
            <person name="Morin E."/>
            <person name="Otillar R."/>
            <person name="Lindquist E.A."/>
            <person name="Sun H."/>
            <person name="LaButti K.M."/>
            <person name="Schmutz J."/>
            <person name="Jabbour D."/>
            <person name="Luo H."/>
            <person name="Baker S.E."/>
            <person name="Pisabarro A.G."/>
            <person name="Walton J.D."/>
            <person name="Blanchette R.A."/>
            <person name="Henrissat B."/>
            <person name="Martin F."/>
            <person name="Cullen D."/>
            <person name="Hibbett D.S."/>
            <person name="Grigoriev I.V."/>
        </authorList>
    </citation>
    <scope>NUCLEOTIDE SEQUENCE [LARGE SCALE GENOMIC DNA]</scope>
    <source>
        <strain evidence="11">MUCL 33604</strain>
    </source>
</reference>
<feature type="binding site" evidence="9">
    <location>
        <position position="50"/>
    </location>
    <ligand>
        <name>Fe cation</name>
        <dbReference type="ChEBI" id="CHEBI:24875"/>
        <note>catalytic</note>
    </ligand>
</feature>
<dbReference type="HOGENOM" id="CLU_095765_0_0_1"/>
<comment type="similarity">
    <text evidence="9">Belongs to the 3-HAO family.</text>
</comment>
<feature type="binding site" evidence="9">
    <location>
        <position position="56"/>
    </location>
    <ligand>
        <name>Fe cation</name>
        <dbReference type="ChEBI" id="CHEBI:24875"/>
        <note>catalytic</note>
    </ligand>
</feature>
<keyword evidence="11" id="KW-1185">Reference proteome</keyword>
<keyword evidence="5 9" id="KW-0479">Metal-binding</keyword>
<keyword evidence="3 9" id="KW-0963">Cytoplasm</keyword>